<evidence type="ECO:0000256" key="1">
    <source>
        <dbReference type="SAM" id="MobiDB-lite"/>
    </source>
</evidence>
<accession>A0A4Y7T593</accession>
<name>A0A4Y7T593_COPMI</name>
<dbReference type="AlphaFoldDB" id="A0A4Y7T593"/>
<dbReference type="Proteomes" id="UP000298030">
    <property type="component" value="Unassembled WGS sequence"/>
</dbReference>
<sequence>MQANKRNRNRTRLPPEVWHRIIAIRVEDREPARTEARGRVTEGHRSVVNLGEVCRELYWVSRRYVWESVVVEPPSEVEEFATRACRAVPGELDVLGSYIRDLKVTIGASRPFNPCWLYTLFIATTRLNKLDIYICSEEGPDQVVETMPYPMLLAIDTARPPLRHVILSDPSHLPTVAQLDVLVAASPTLDRVELQGCRGERQDRDLYSSTRGTASAVLFVRLDGGGDTERGLNELAVGWNVGRIEELWVNEGVDLTPWLMRYGGGLRRLTCSATQLAFYQQEDVLEKWCGQLESLTLYLGYGGMNPGKLPGTVRDIQLITAKGATREAEAERSNYVEEFLEDVMTQEGQQARRVRVDVRRRAMEDWLDGNGEGTEDEGIELIFEAKDAETDTEESEVDDTYSD</sequence>
<organism evidence="2 3">
    <name type="scientific">Coprinellus micaceus</name>
    <name type="common">Glistening ink-cap mushroom</name>
    <name type="synonym">Coprinus micaceus</name>
    <dbReference type="NCBI Taxonomy" id="71717"/>
    <lineage>
        <taxon>Eukaryota</taxon>
        <taxon>Fungi</taxon>
        <taxon>Dikarya</taxon>
        <taxon>Basidiomycota</taxon>
        <taxon>Agaricomycotina</taxon>
        <taxon>Agaricomycetes</taxon>
        <taxon>Agaricomycetidae</taxon>
        <taxon>Agaricales</taxon>
        <taxon>Agaricineae</taxon>
        <taxon>Psathyrellaceae</taxon>
        <taxon>Coprinellus</taxon>
    </lineage>
</organism>
<evidence type="ECO:0000313" key="3">
    <source>
        <dbReference type="Proteomes" id="UP000298030"/>
    </source>
</evidence>
<protein>
    <submittedName>
        <fullName evidence="2">Uncharacterized protein</fullName>
    </submittedName>
</protein>
<evidence type="ECO:0000313" key="2">
    <source>
        <dbReference type="EMBL" id="TEB28729.1"/>
    </source>
</evidence>
<comment type="caution">
    <text evidence="2">The sequence shown here is derived from an EMBL/GenBank/DDBJ whole genome shotgun (WGS) entry which is preliminary data.</text>
</comment>
<feature type="region of interest" description="Disordered" evidence="1">
    <location>
        <begin position="383"/>
        <end position="403"/>
    </location>
</feature>
<gene>
    <name evidence="2" type="ORF">FA13DRAFT_1711723</name>
</gene>
<proteinExistence type="predicted"/>
<dbReference type="EMBL" id="QPFP01000031">
    <property type="protein sequence ID" value="TEB28729.1"/>
    <property type="molecule type" value="Genomic_DNA"/>
</dbReference>
<reference evidence="2 3" key="1">
    <citation type="journal article" date="2019" name="Nat. Ecol. Evol.">
        <title>Megaphylogeny resolves global patterns of mushroom evolution.</title>
        <authorList>
            <person name="Varga T."/>
            <person name="Krizsan K."/>
            <person name="Foldi C."/>
            <person name="Dima B."/>
            <person name="Sanchez-Garcia M."/>
            <person name="Sanchez-Ramirez S."/>
            <person name="Szollosi G.J."/>
            <person name="Szarkandi J.G."/>
            <person name="Papp V."/>
            <person name="Albert L."/>
            <person name="Andreopoulos W."/>
            <person name="Angelini C."/>
            <person name="Antonin V."/>
            <person name="Barry K.W."/>
            <person name="Bougher N.L."/>
            <person name="Buchanan P."/>
            <person name="Buyck B."/>
            <person name="Bense V."/>
            <person name="Catcheside P."/>
            <person name="Chovatia M."/>
            <person name="Cooper J."/>
            <person name="Damon W."/>
            <person name="Desjardin D."/>
            <person name="Finy P."/>
            <person name="Geml J."/>
            <person name="Haridas S."/>
            <person name="Hughes K."/>
            <person name="Justo A."/>
            <person name="Karasinski D."/>
            <person name="Kautmanova I."/>
            <person name="Kiss B."/>
            <person name="Kocsube S."/>
            <person name="Kotiranta H."/>
            <person name="LaButti K.M."/>
            <person name="Lechner B.E."/>
            <person name="Liimatainen K."/>
            <person name="Lipzen A."/>
            <person name="Lukacs Z."/>
            <person name="Mihaltcheva S."/>
            <person name="Morgado L.N."/>
            <person name="Niskanen T."/>
            <person name="Noordeloos M.E."/>
            <person name="Ohm R.A."/>
            <person name="Ortiz-Santana B."/>
            <person name="Ovrebo C."/>
            <person name="Racz N."/>
            <person name="Riley R."/>
            <person name="Savchenko A."/>
            <person name="Shiryaev A."/>
            <person name="Soop K."/>
            <person name="Spirin V."/>
            <person name="Szebenyi C."/>
            <person name="Tomsovsky M."/>
            <person name="Tulloss R.E."/>
            <person name="Uehling J."/>
            <person name="Grigoriev I.V."/>
            <person name="Vagvolgyi C."/>
            <person name="Papp T."/>
            <person name="Martin F.M."/>
            <person name="Miettinen O."/>
            <person name="Hibbett D.S."/>
            <person name="Nagy L.G."/>
        </authorList>
    </citation>
    <scope>NUCLEOTIDE SEQUENCE [LARGE SCALE GENOMIC DNA]</scope>
    <source>
        <strain evidence="2 3">FP101781</strain>
    </source>
</reference>
<keyword evidence="3" id="KW-1185">Reference proteome</keyword>
<feature type="compositionally biased region" description="Acidic residues" evidence="1">
    <location>
        <begin position="390"/>
        <end position="403"/>
    </location>
</feature>